<dbReference type="EMBL" id="JABCMA010000015">
    <property type="protein sequence ID" value="NMR74781.1"/>
    <property type="molecule type" value="Genomic_DNA"/>
</dbReference>
<organism evidence="2 3">
    <name type="scientific">Vibrio alginolyticus</name>
    <dbReference type="NCBI Taxonomy" id="663"/>
    <lineage>
        <taxon>Bacteria</taxon>
        <taxon>Pseudomonadati</taxon>
        <taxon>Pseudomonadota</taxon>
        <taxon>Gammaproteobacteria</taxon>
        <taxon>Vibrionales</taxon>
        <taxon>Vibrionaceae</taxon>
        <taxon>Vibrio</taxon>
    </lineage>
</organism>
<evidence type="ECO:0000259" key="1">
    <source>
        <dbReference type="Pfam" id="PF20598"/>
    </source>
</evidence>
<feature type="domain" description="DUF6795" evidence="1">
    <location>
        <begin position="39"/>
        <end position="142"/>
    </location>
</feature>
<dbReference type="Pfam" id="PF20598">
    <property type="entry name" value="DUF6795"/>
    <property type="match status" value="1"/>
</dbReference>
<protein>
    <recommendedName>
        <fullName evidence="1">DUF6795 domain-containing protein</fullName>
    </recommendedName>
</protein>
<evidence type="ECO:0000313" key="2">
    <source>
        <dbReference type="EMBL" id="NMR74781.1"/>
    </source>
</evidence>
<comment type="caution">
    <text evidence="2">The sequence shown here is derived from an EMBL/GenBank/DDBJ whole genome shotgun (WGS) entry which is preliminary data.</text>
</comment>
<evidence type="ECO:0000313" key="3">
    <source>
        <dbReference type="Proteomes" id="UP000565155"/>
    </source>
</evidence>
<name>A0A7Y0QZX4_VIBAL</name>
<sequence length="180" mass="21519">MFKNSLFLFIFSFPILALGFNESMFDFFKKFKYTLSPEIKGTLFLDQRPLKNLTVYLEANFLKNAYKRSSITNELGEFHFKPVIHSQRFKESALNQTYSYIGIYTYINEEKKYIWESQLSYVSPPIFIKDNLNNLYCELKNKEFRYFFKNINLESARDLMVISNCNLNGFLYKTEFTEDT</sequence>
<dbReference type="Proteomes" id="UP000565155">
    <property type="component" value="Unassembled WGS sequence"/>
</dbReference>
<accession>A0A7Y0QZX4</accession>
<gene>
    <name evidence="2" type="ORF">HKB35_14280</name>
</gene>
<proteinExistence type="predicted"/>
<reference evidence="2 3" key="1">
    <citation type="submission" date="2020-04" db="EMBL/GenBank/DDBJ databases">
        <title>Whole-genome sequencing of Vibrio spp. from China reveals different genetic environments of blaCTX-M-14 among diverse lineages.</title>
        <authorList>
            <person name="Zheng Z."/>
            <person name="Ye L."/>
            <person name="Chen S."/>
        </authorList>
    </citation>
    <scope>NUCLEOTIDE SEQUENCE [LARGE SCALE GENOMIC DNA]</scope>
    <source>
        <strain evidence="2 3">Vb1636</strain>
    </source>
</reference>
<dbReference type="AlphaFoldDB" id="A0A7Y0QZX4"/>
<dbReference type="InterPro" id="IPR046474">
    <property type="entry name" value="DUF6795"/>
</dbReference>